<proteinExistence type="predicted"/>
<keyword evidence="1" id="KW-1133">Transmembrane helix</keyword>
<evidence type="ECO:0000313" key="2">
    <source>
        <dbReference type="EMBL" id="SVB32023.1"/>
    </source>
</evidence>
<dbReference type="InterPro" id="IPR030802">
    <property type="entry name" value="Permease_MalE"/>
</dbReference>
<dbReference type="AlphaFoldDB" id="A0A382D366"/>
<dbReference type="PANTHER" id="PTHR30188:SF4">
    <property type="entry name" value="PROTEIN TRIGALACTOSYLDIACYLGLYCEROL 1, CHLOROPLASTIC"/>
    <property type="match status" value="1"/>
</dbReference>
<keyword evidence="1" id="KW-0472">Membrane</keyword>
<feature type="non-terminal residue" evidence="2">
    <location>
        <position position="1"/>
    </location>
</feature>
<dbReference type="PANTHER" id="PTHR30188">
    <property type="entry name" value="ABC TRANSPORTER PERMEASE PROTEIN-RELATED"/>
    <property type="match status" value="1"/>
</dbReference>
<sequence>SQSVVLLTGAFTGMVMCAQFYIQFHKVKMDSAVMSVVTVAMARELGAVLTSLMIAGRVGAAMAAQLGTMKVTEQIDALRTLATSPVDYLVAPRLLAMLISLPLLTAEAIAISMVSGMLVAVYLLGLDPVFLWSNMLFYTWSVDIWMGLIKAFIFAGIIATIACHKGMHCGQGAEGVGKATTEAVVAASITILVSNFFVTLILNKLLIYQN</sequence>
<reference evidence="2" key="1">
    <citation type="submission" date="2018-05" db="EMBL/GenBank/DDBJ databases">
        <authorList>
            <person name="Lanie J.A."/>
            <person name="Ng W.-L."/>
            <person name="Kazmierczak K.M."/>
            <person name="Andrzejewski T.M."/>
            <person name="Davidsen T.M."/>
            <person name="Wayne K.J."/>
            <person name="Tettelin H."/>
            <person name="Glass J.I."/>
            <person name="Rusch D."/>
            <person name="Podicherti R."/>
            <person name="Tsui H.-C.T."/>
            <person name="Winkler M.E."/>
        </authorList>
    </citation>
    <scope>NUCLEOTIDE SEQUENCE</scope>
</reference>
<feature type="transmembrane region" description="Helical" evidence="1">
    <location>
        <begin position="144"/>
        <end position="163"/>
    </location>
</feature>
<dbReference type="GO" id="GO:0043190">
    <property type="term" value="C:ATP-binding cassette (ABC) transporter complex"/>
    <property type="evidence" value="ECO:0007669"/>
    <property type="project" value="InterPro"/>
</dbReference>
<feature type="transmembrane region" description="Helical" evidence="1">
    <location>
        <begin position="183"/>
        <end position="202"/>
    </location>
</feature>
<organism evidence="2">
    <name type="scientific">marine metagenome</name>
    <dbReference type="NCBI Taxonomy" id="408172"/>
    <lineage>
        <taxon>unclassified sequences</taxon>
        <taxon>metagenomes</taxon>
        <taxon>ecological metagenomes</taxon>
    </lineage>
</organism>
<evidence type="ECO:0008006" key="3">
    <source>
        <dbReference type="Google" id="ProtNLM"/>
    </source>
</evidence>
<dbReference type="EMBL" id="UINC01037080">
    <property type="protein sequence ID" value="SVB32023.1"/>
    <property type="molecule type" value="Genomic_DNA"/>
</dbReference>
<gene>
    <name evidence="2" type="ORF">METZ01_LOCUS184877</name>
</gene>
<accession>A0A382D366</accession>
<name>A0A382D366_9ZZZZ</name>
<dbReference type="Pfam" id="PF02405">
    <property type="entry name" value="MlaE"/>
    <property type="match status" value="1"/>
</dbReference>
<evidence type="ECO:0000256" key="1">
    <source>
        <dbReference type="SAM" id="Phobius"/>
    </source>
</evidence>
<dbReference type="GO" id="GO:0005548">
    <property type="term" value="F:phospholipid transporter activity"/>
    <property type="evidence" value="ECO:0007669"/>
    <property type="project" value="TreeGrafter"/>
</dbReference>
<feature type="transmembrane region" description="Helical" evidence="1">
    <location>
        <begin position="103"/>
        <end position="124"/>
    </location>
</feature>
<protein>
    <recommendedName>
        <fullName evidence="3">ABC transporter permease</fullName>
    </recommendedName>
</protein>
<keyword evidence="1" id="KW-0812">Transmembrane</keyword>
<feature type="transmembrane region" description="Helical" evidence="1">
    <location>
        <begin position="33"/>
        <end position="55"/>
    </location>
</feature>